<comment type="caution">
    <text evidence="2">The sequence shown here is derived from an EMBL/GenBank/DDBJ whole genome shotgun (WGS) entry which is preliminary data.</text>
</comment>
<keyword evidence="1" id="KW-0812">Transmembrane</keyword>
<gene>
    <name evidence="2" type="ORF">DN757_05680</name>
</gene>
<accession>A0A2W6PAS4</accession>
<evidence type="ECO:0000313" key="3">
    <source>
        <dbReference type="Proteomes" id="UP000249204"/>
    </source>
</evidence>
<sequence>MFFFICFLIISIIGFVFGIRALLLPDSWPFNLNKRELSQAEITSIRFRGIFILAFSIIIAIASLRQFFV</sequence>
<dbReference type="AlphaFoldDB" id="A0A2W6PAS4"/>
<keyword evidence="1" id="KW-1133">Transmembrane helix</keyword>
<proteinExistence type="predicted"/>
<protein>
    <submittedName>
        <fullName evidence="2">Uncharacterized protein</fullName>
    </submittedName>
</protein>
<evidence type="ECO:0000313" key="2">
    <source>
        <dbReference type="EMBL" id="PZT56740.1"/>
    </source>
</evidence>
<feature type="transmembrane region" description="Helical" evidence="1">
    <location>
        <begin position="45"/>
        <end position="64"/>
    </location>
</feature>
<evidence type="ECO:0000256" key="1">
    <source>
        <dbReference type="SAM" id="Phobius"/>
    </source>
</evidence>
<reference evidence="2 3" key="1">
    <citation type="submission" date="2018-06" db="EMBL/GenBank/DDBJ databases">
        <title>Isolation of heavy metals resistant Paenibacillus silvae NC2 from Gold-Copper mine in ZiJin, China.</title>
        <authorList>
            <person name="Xu J."/>
            <person name="Mazhar H.S."/>
            <person name="Rensing C."/>
        </authorList>
    </citation>
    <scope>NUCLEOTIDE SEQUENCE [LARGE SCALE GENOMIC DNA]</scope>
    <source>
        <strain evidence="2 3">NC2</strain>
    </source>
</reference>
<dbReference type="Proteomes" id="UP000249204">
    <property type="component" value="Unassembled WGS sequence"/>
</dbReference>
<organism evidence="2 3">
    <name type="scientific">Paenibacillus silvae</name>
    <dbReference type="NCBI Taxonomy" id="1325358"/>
    <lineage>
        <taxon>Bacteria</taxon>
        <taxon>Bacillati</taxon>
        <taxon>Bacillota</taxon>
        <taxon>Bacilli</taxon>
        <taxon>Bacillales</taxon>
        <taxon>Paenibacillaceae</taxon>
        <taxon>Paenibacillus</taxon>
    </lineage>
</organism>
<keyword evidence="1" id="KW-0472">Membrane</keyword>
<dbReference type="EMBL" id="QKWW01000016">
    <property type="protein sequence ID" value="PZT56740.1"/>
    <property type="molecule type" value="Genomic_DNA"/>
</dbReference>
<name>A0A2W6PAS4_9BACL</name>